<dbReference type="SUPFAM" id="SSF143011">
    <property type="entry name" value="RelE-like"/>
    <property type="match status" value="1"/>
</dbReference>
<gene>
    <name evidence="1" type="ORF">BGC33_06055</name>
</gene>
<dbReference type="EMBL" id="MIQH01000357">
    <property type="protein sequence ID" value="OIR25290.1"/>
    <property type="molecule type" value="Genomic_DNA"/>
</dbReference>
<organism evidence="1 2">
    <name type="scientific">Bathymodiolus thermophilus thioautotrophic gill symbiont</name>
    <dbReference type="NCBI Taxonomy" id="2360"/>
    <lineage>
        <taxon>Bacteria</taxon>
        <taxon>Pseudomonadati</taxon>
        <taxon>Pseudomonadota</taxon>
        <taxon>Gammaproteobacteria</taxon>
        <taxon>sulfur-oxidizing symbionts</taxon>
    </lineage>
</organism>
<reference evidence="2" key="1">
    <citation type="submission" date="2016-09" db="EMBL/GenBank/DDBJ databases">
        <title>Genome Sequence of Bathymodiolus thermophilus sulfur-oxidizing gill endosymbiont.</title>
        <authorList>
            <person name="Ponnudurai R."/>
            <person name="Kleiner M."/>
            <person name="Sayavedra L."/>
            <person name="Thuermer A."/>
            <person name="Felbeck H."/>
            <person name="Schlueter R."/>
            <person name="Schweder T."/>
            <person name="Markert S."/>
        </authorList>
    </citation>
    <scope>NUCLEOTIDE SEQUENCE [LARGE SCALE GENOMIC DNA]</scope>
    <source>
        <strain evidence="2">BAT/CrabSpa'14</strain>
    </source>
</reference>
<evidence type="ECO:0000313" key="1">
    <source>
        <dbReference type="EMBL" id="OIR25290.1"/>
    </source>
</evidence>
<sequence>MKISFKTKKIENLCNKRDKAIRELGNDCSDKLQLRLSQLSSIEFLEDMKYGNPHPLKGNKKGQFSISLEGGFRLVFEAIKPIPKTSDNAIFWQKVTVINIVFIGDYHE</sequence>
<dbReference type="Gene3D" id="3.30.2310.20">
    <property type="entry name" value="RelE-like"/>
    <property type="match status" value="1"/>
</dbReference>
<name>A0A1J5TX11_9GAMM</name>
<dbReference type="OrthoDB" id="9801102at2"/>
<dbReference type="Proteomes" id="UP000182798">
    <property type="component" value="Unassembled WGS sequence"/>
</dbReference>
<evidence type="ECO:0008006" key="3">
    <source>
        <dbReference type="Google" id="ProtNLM"/>
    </source>
</evidence>
<proteinExistence type="predicted"/>
<accession>A0A1J5TX11</accession>
<comment type="caution">
    <text evidence="1">The sequence shown here is derived from an EMBL/GenBank/DDBJ whole genome shotgun (WGS) entry which is preliminary data.</text>
</comment>
<dbReference type="AlphaFoldDB" id="A0A1J5TX11"/>
<evidence type="ECO:0000313" key="2">
    <source>
        <dbReference type="Proteomes" id="UP000182798"/>
    </source>
</evidence>
<protein>
    <recommendedName>
        <fullName evidence="3">Killer suppression protein HigA</fullName>
    </recommendedName>
</protein>
<dbReference type="RefSeq" id="WP_071563653.1">
    <property type="nucleotide sequence ID" value="NZ_MIQH01000357.1"/>
</dbReference>
<dbReference type="InterPro" id="IPR035093">
    <property type="entry name" value="RelE/ParE_toxin_dom_sf"/>
</dbReference>